<feature type="region of interest" description="Disordered" evidence="1">
    <location>
        <begin position="881"/>
        <end position="903"/>
    </location>
</feature>
<gene>
    <name evidence="2" type="ORF">POL58_08595</name>
</gene>
<sequence length="903" mass="97389">MHLTEATIKSVRAAKLKQVNQGPTVSVSTVQGALVSGQSTTTTVPVVVPKPPKAIFSIVSWNIQDYKGSKITEGKRWVHDFIKRLVEALEVDLLILIETDVDLAEATARIELSDHNTFGVDSPNGPCAFHLVGSGRTHKQVELPTSFTLDDIQNDKRKITEDLDWSAEIEAFFRTYAVSYNGKRVDYATLAKHIKSTGFNPASAVFKRNGKCPWCTGAGCTCGGANTCLWCTCTDCKQAHQQVVVCSACKCSQCQERGLLSRPCTTCNSKNPQCIMCGGKPIDVWCPACHCRACGGQGEVTSSQTQPCPTCNGAKVQAVTCPNFQGAGGTWQPCPGCHGGTSPFASSCHACGAKGQVPIPCGGCGGATKVPQACGTCSGGGAVTITVTNNCTHCGASGRVPRLPSGATCDACGGKGVETIRCQTCAGARCRACDGAGEPSQDAWTYAVEAATALLKTGTFASYDVETYAAMWRTPQLRIPSKFGVGHEACDRKLAWLCTGSSLCSTDVNGAELGYHELNGSFNCRSPFTMPLWLSLDGNHVQVPLAALHAIWGGSAGNFVKARNVSVEKMLDLAVSYPGADLAAMDSFDNALLLGDFNLNYEPSKSNAHGAAFRSLKTKGWRNTTLGTKTSLAMLDNGLKKMLKSSDPNQLYSMAYDHFLLKTGKALDTHVVQAGVIDIIDLAKRMIAADPQLATDIDTDAAIPRYSKSNKSKPPTIYNLPACKDPDLARAFYFYRDYVSDHVPILIDILVDTQDPAQAELRDRMLQHGHQLAERYEKARTEPHLVPRYRGLWTNGRYEFTGKPSFKVADGGRTVHVSGKIIRWRLDTLVVRVRLHDDDGKDTGLDIDFEGAHTEPDEILRDFKTVGITWLTGTFNVAQAPEGNYEPSVTGKTAEPPAFWRPK</sequence>
<dbReference type="RefSeq" id="WP_271996178.1">
    <property type="nucleotide sequence ID" value="NZ_JAQNDN010000002.1"/>
</dbReference>
<dbReference type="Proteomes" id="UP001217838">
    <property type="component" value="Unassembled WGS sequence"/>
</dbReference>
<accession>A0ABT5B2Y2</accession>
<evidence type="ECO:0000313" key="2">
    <source>
        <dbReference type="EMBL" id="MDC0667793.1"/>
    </source>
</evidence>
<evidence type="ECO:0000256" key="1">
    <source>
        <dbReference type="SAM" id="MobiDB-lite"/>
    </source>
</evidence>
<organism evidence="2 3">
    <name type="scientific">Nannocystis radixulma</name>
    <dbReference type="NCBI Taxonomy" id="2995305"/>
    <lineage>
        <taxon>Bacteria</taxon>
        <taxon>Pseudomonadati</taxon>
        <taxon>Myxococcota</taxon>
        <taxon>Polyangia</taxon>
        <taxon>Nannocystales</taxon>
        <taxon>Nannocystaceae</taxon>
        <taxon>Nannocystis</taxon>
    </lineage>
</organism>
<comment type="caution">
    <text evidence="2">The sequence shown here is derived from an EMBL/GenBank/DDBJ whole genome shotgun (WGS) entry which is preliminary data.</text>
</comment>
<name>A0ABT5B2Y2_9BACT</name>
<evidence type="ECO:0000313" key="3">
    <source>
        <dbReference type="Proteomes" id="UP001217838"/>
    </source>
</evidence>
<keyword evidence="3" id="KW-1185">Reference proteome</keyword>
<dbReference type="SUPFAM" id="SSF56219">
    <property type="entry name" value="DNase I-like"/>
    <property type="match status" value="1"/>
</dbReference>
<protein>
    <submittedName>
        <fullName evidence="2">Uncharacterized protein</fullName>
    </submittedName>
</protein>
<reference evidence="2 3" key="1">
    <citation type="submission" date="2022-11" db="EMBL/GenBank/DDBJ databases">
        <title>Minimal conservation of predation-associated metabolite biosynthetic gene clusters underscores biosynthetic potential of Myxococcota including descriptions for ten novel species: Archangium lansinium sp. nov., Myxococcus landrumus sp. nov., Nannocystis bai.</title>
        <authorList>
            <person name="Ahearne A."/>
            <person name="Stevens C."/>
            <person name="Dowd S."/>
        </authorList>
    </citation>
    <scope>NUCLEOTIDE SEQUENCE [LARGE SCALE GENOMIC DNA]</scope>
    <source>
        <strain evidence="2 3">NCELM</strain>
    </source>
</reference>
<proteinExistence type="predicted"/>
<dbReference type="Gene3D" id="3.60.10.10">
    <property type="entry name" value="Endonuclease/exonuclease/phosphatase"/>
    <property type="match status" value="1"/>
</dbReference>
<dbReference type="EMBL" id="JAQNDN010000002">
    <property type="protein sequence ID" value="MDC0667793.1"/>
    <property type="molecule type" value="Genomic_DNA"/>
</dbReference>
<dbReference type="InterPro" id="IPR036691">
    <property type="entry name" value="Endo/exonu/phosph_ase_sf"/>
</dbReference>